<name>A8P237_COPC7</name>
<reference evidence="1 2" key="1">
    <citation type="journal article" date="2010" name="Proc. Natl. Acad. Sci. U.S.A.">
        <title>Insights into evolution of multicellular fungi from the assembled chromosomes of the mushroom Coprinopsis cinerea (Coprinus cinereus).</title>
        <authorList>
            <person name="Stajich J.E."/>
            <person name="Wilke S.K."/>
            <person name="Ahren D."/>
            <person name="Au C.H."/>
            <person name="Birren B.W."/>
            <person name="Borodovsky M."/>
            <person name="Burns C."/>
            <person name="Canback B."/>
            <person name="Casselton L.A."/>
            <person name="Cheng C.K."/>
            <person name="Deng J."/>
            <person name="Dietrich F.S."/>
            <person name="Fargo D.C."/>
            <person name="Farman M.L."/>
            <person name="Gathman A.C."/>
            <person name="Goldberg J."/>
            <person name="Guigo R."/>
            <person name="Hoegger P.J."/>
            <person name="Hooker J.B."/>
            <person name="Huggins A."/>
            <person name="James T.Y."/>
            <person name="Kamada T."/>
            <person name="Kilaru S."/>
            <person name="Kodira C."/>
            <person name="Kues U."/>
            <person name="Kupfer D."/>
            <person name="Kwan H.S."/>
            <person name="Lomsadze A."/>
            <person name="Li W."/>
            <person name="Lilly W.W."/>
            <person name="Ma L.J."/>
            <person name="Mackey A.J."/>
            <person name="Manning G."/>
            <person name="Martin F."/>
            <person name="Muraguchi H."/>
            <person name="Natvig D.O."/>
            <person name="Palmerini H."/>
            <person name="Ramesh M.A."/>
            <person name="Rehmeyer C.J."/>
            <person name="Roe B.A."/>
            <person name="Shenoy N."/>
            <person name="Stanke M."/>
            <person name="Ter-Hovhannisyan V."/>
            <person name="Tunlid A."/>
            <person name="Velagapudi R."/>
            <person name="Vision T.J."/>
            <person name="Zeng Q."/>
            <person name="Zolan M.E."/>
            <person name="Pukkila P.J."/>
        </authorList>
    </citation>
    <scope>NUCLEOTIDE SEQUENCE [LARGE SCALE GENOMIC DNA]</scope>
    <source>
        <strain evidence="2">Okayama-7 / 130 / ATCC MYA-4618 / FGSC 9003</strain>
    </source>
</reference>
<keyword evidence="2" id="KW-1185">Reference proteome</keyword>
<organism evidence="1 2">
    <name type="scientific">Coprinopsis cinerea (strain Okayama-7 / 130 / ATCC MYA-4618 / FGSC 9003)</name>
    <name type="common">Inky cap fungus</name>
    <name type="synonym">Hormographiella aspergillata</name>
    <dbReference type="NCBI Taxonomy" id="240176"/>
    <lineage>
        <taxon>Eukaryota</taxon>
        <taxon>Fungi</taxon>
        <taxon>Dikarya</taxon>
        <taxon>Basidiomycota</taxon>
        <taxon>Agaricomycotina</taxon>
        <taxon>Agaricomycetes</taxon>
        <taxon>Agaricomycetidae</taxon>
        <taxon>Agaricales</taxon>
        <taxon>Agaricineae</taxon>
        <taxon>Psathyrellaceae</taxon>
        <taxon>Coprinopsis</taxon>
    </lineage>
</organism>
<dbReference type="EMBL" id="AACS02000013">
    <property type="protein sequence ID" value="EAU83604.1"/>
    <property type="molecule type" value="Genomic_DNA"/>
</dbReference>
<protein>
    <submittedName>
        <fullName evidence="1">Uncharacterized protein</fullName>
    </submittedName>
</protein>
<dbReference type="RefSeq" id="XP_001838236.1">
    <property type="nucleotide sequence ID" value="XM_001838184.1"/>
</dbReference>
<dbReference type="InParanoid" id="A8P237"/>
<gene>
    <name evidence="1" type="ORF">CC1G_07977</name>
</gene>
<dbReference type="VEuPathDB" id="FungiDB:CC1G_07977"/>
<comment type="caution">
    <text evidence="1">The sequence shown here is derived from an EMBL/GenBank/DDBJ whole genome shotgun (WGS) entry which is preliminary data.</text>
</comment>
<dbReference type="AlphaFoldDB" id="A8P237"/>
<dbReference type="GeneID" id="6014811"/>
<dbReference type="Proteomes" id="UP000001861">
    <property type="component" value="Unassembled WGS sequence"/>
</dbReference>
<proteinExistence type="predicted"/>
<evidence type="ECO:0000313" key="2">
    <source>
        <dbReference type="Proteomes" id="UP000001861"/>
    </source>
</evidence>
<accession>A8P237</accession>
<evidence type="ECO:0000313" key="1">
    <source>
        <dbReference type="EMBL" id="EAU83604.1"/>
    </source>
</evidence>
<dbReference type="KEGG" id="cci:CC1G_07977"/>
<sequence>MVGLALHPRMYKFNSSRIYSPTAADAAATPADAWSTAPSRRLPRPASLKLRSAASLTTPTAAKASSATLATTLLSGPLGTAVFE</sequence>